<gene>
    <name evidence="1" type="ORF">IE53DRAFT_384964</name>
</gene>
<dbReference type="Proteomes" id="UP000245626">
    <property type="component" value="Unassembled WGS sequence"/>
</dbReference>
<organism evidence="1 2">
    <name type="scientific">Violaceomyces palustris</name>
    <dbReference type="NCBI Taxonomy" id="1673888"/>
    <lineage>
        <taxon>Eukaryota</taxon>
        <taxon>Fungi</taxon>
        <taxon>Dikarya</taxon>
        <taxon>Basidiomycota</taxon>
        <taxon>Ustilaginomycotina</taxon>
        <taxon>Ustilaginomycetes</taxon>
        <taxon>Violaceomycetales</taxon>
        <taxon>Violaceomycetaceae</taxon>
        <taxon>Violaceomyces</taxon>
    </lineage>
</organism>
<evidence type="ECO:0000313" key="1">
    <source>
        <dbReference type="EMBL" id="PWN52592.1"/>
    </source>
</evidence>
<name>A0ACD0P3G4_9BASI</name>
<dbReference type="EMBL" id="KZ819768">
    <property type="protein sequence ID" value="PWN52592.1"/>
    <property type="molecule type" value="Genomic_DNA"/>
</dbReference>
<evidence type="ECO:0000313" key="2">
    <source>
        <dbReference type="Proteomes" id="UP000245626"/>
    </source>
</evidence>
<keyword evidence="2" id="KW-1185">Reference proteome</keyword>
<reference evidence="1 2" key="1">
    <citation type="journal article" date="2018" name="Mol. Biol. Evol.">
        <title>Broad Genomic Sampling Reveals a Smut Pathogenic Ancestry of the Fungal Clade Ustilaginomycotina.</title>
        <authorList>
            <person name="Kijpornyongpan T."/>
            <person name="Mondo S.J."/>
            <person name="Barry K."/>
            <person name="Sandor L."/>
            <person name="Lee J."/>
            <person name="Lipzen A."/>
            <person name="Pangilinan J."/>
            <person name="LaButti K."/>
            <person name="Hainaut M."/>
            <person name="Henrissat B."/>
            <person name="Grigoriev I.V."/>
            <person name="Spatafora J.W."/>
            <person name="Aime M.C."/>
        </authorList>
    </citation>
    <scope>NUCLEOTIDE SEQUENCE [LARGE SCALE GENOMIC DNA]</scope>
    <source>
        <strain evidence="1 2">SA 807</strain>
    </source>
</reference>
<accession>A0ACD0P3G4</accession>
<sequence length="1266" mass="136476">MASSSQDQGPPSYEHLYTSASVNRSTHLADWSTVNGLPILAFATHKSIAISITRHRAGSLDHHERHPTSLIQQLIPTPFTKPITSLKFSQPDPSRQPAIIAGSADGRVGIWRQLSPGQWSNTCNLGPPHSGSVSTLAVLRSQSRASSAVPSDEIVATGASDGLLRVWSIQIHDQHDTAQLIQTIDLKGSFPLDAALSIIPGAESSDGRSKVLMALATTTKLISIWCLEVDREGGFAFAHKLSLEGHEDWVRSLDICAPKVEGVDRFDGAALMLASGSQDGSVRLWRIGEHRVQPAGDRGASPSAPNPGKQADEFEQMVSKIERDLSQHKGEISNRAHVFDVQGRPWAVTFDALLVGHDSWVTGVRWHPGVGKDGQMQPAALLSSSADNSLILWTPTGTSPGDQSPFPFFSAGLVSGTGSSRGSAASSVWLSSQRFGEVGGSSNLGFFGALWRPPLDDANDDDYEAVLAHGWGGSTHVWSLSKGGTTWSPTSPITGHHAPAKSVAWEKNGDYFLSAGLDRTTRLHGLYRRRIASPGGHSKVASWHELARPQSHGYDISSVSWLDRLSFASAADEKVVRVFAAPKGFVESSGTQGLDCANLAAGSKVASVRRSVLAFRIADRNGLAAPGHLSGPIKEATKRAGEQLLIVVSSPLFSSPSGPLASFKEIENFLKWTYAQAWSEAIKEDRLLMDISVLLTPEEKGESICVEFSKGCEAFFVVDEASSRLSFTLGFPVEELAASVPSTQSPQPSDLVPFPQYRNVALGGTFDHLHVGHKILIGTAALVATERIIVGVTDDKMLTNKNHASLLESLEDRIDTVERFIRLVRTPFSPVKQEVVQLSDVCGPAGTEEDLQVLVVTDETIAGGEFIAKTRSEAGLPKLENLTIGVIGAAGETDLQGDAKALAASKVGSTAIREWLSRKGPRFLAAVERRKRTLAKDPKASETAEERPVGASVPPLGLSNRAVFEGQTVEEKPSETGQPLGPAKESVSSILIQPPTEEQLAVSTLWPELDKLYGHGYELLCLSASPNDGRFVASSCKSTSEEHAVVRIHDRAQGWKEVGKLEGHSLSVTRIRWSMDSSLILTASRDRSWRLFGKVEQQPGGDGDANMDPVFVPLTGERAHSRILWDCAFSDDADEKHTFATASRDKTVKIWKLLDEEQRSSQGSKPHLLLSTLRFQEAVTAVTLGCGRLLAVGLENGQVQIFRAGITKGDRGGEMTEWDHVITLDKLHSEAVNELSFRPPRVEDGENATLLSAGEDGAVRLFKILL</sequence>
<proteinExistence type="predicted"/>
<protein>
    <submittedName>
        <fullName evidence="1">WD40 repeat-like protein</fullName>
    </submittedName>
</protein>